<keyword evidence="7" id="KW-1185">Reference proteome</keyword>
<feature type="transmembrane region" description="Helical" evidence="4">
    <location>
        <begin position="141"/>
        <end position="161"/>
    </location>
</feature>
<sequence>MTDASHPATPFYYGWVIVAFSAAMQIFSIGLLFYANGVALLPWMETFGVGRAALSAVPFACTIAISILSPFAGPVFDRYPARLLVTFSLVSLAVGLFGVSLAQSVFQLIAVHATLLTIGATGAGAFAAQTLSAKWFARRRGLALALAASGAGLGGLIMPYIMAITIEAYGWRATYAGIAVFVLVVLVPIAFMLIRNPPAVLAPIERVEYAAQQPIAGPGDAPARLTTMMILRNPVFLVTTLGMGSLVAVQVILQFYLPAMGSELGSTPAQAALLTSILAGGALINKPFWGYVIDRSDPRYSFLGIALVYAWTLIVLGTWLGPITYRSLIFVAAICGFASGAMQPLLGVVLARTFGRENFGRVLGLGYLFMNVSSFAPVLSAVIYERTGSYSLTSAILMVLLVLMLALFMRIVTNRRVTGAASAPA</sequence>
<evidence type="ECO:0000256" key="3">
    <source>
        <dbReference type="ARBA" id="ARBA00023136"/>
    </source>
</evidence>
<feature type="transmembrane region" description="Helical" evidence="4">
    <location>
        <begin position="108"/>
        <end position="129"/>
    </location>
</feature>
<feature type="transmembrane region" description="Helical" evidence="4">
    <location>
        <begin position="362"/>
        <end position="384"/>
    </location>
</feature>
<protein>
    <submittedName>
        <fullName evidence="6">Sugar phosphate permease</fullName>
    </submittedName>
</protein>
<accession>A0A1T5FFC0</accession>
<feature type="transmembrane region" description="Helical" evidence="4">
    <location>
        <begin position="234"/>
        <end position="257"/>
    </location>
</feature>
<gene>
    <name evidence="6" type="ORF">SAMN06295937_103415</name>
</gene>
<dbReference type="AlphaFoldDB" id="A0A1T5FFC0"/>
<evidence type="ECO:0000313" key="7">
    <source>
        <dbReference type="Proteomes" id="UP000190044"/>
    </source>
</evidence>
<feature type="transmembrane region" description="Helical" evidence="4">
    <location>
        <begin position="327"/>
        <end position="350"/>
    </location>
</feature>
<feature type="transmembrane region" description="Helical" evidence="4">
    <location>
        <begin position="390"/>
        <end position="408"/>
    </location>
</feature>
<evidence type="ECO:0000313" key="6">
    <source>
        <dbReference type="EMBL" id="SKB94832.1"/>
    </source>
</evidence>
<proteinExistence type="predicted"/>
<keyword evidence="3 4" id="KW-0472">Membrane</keyword>
<feature type="transmembrane region" description="Helical" evidence="4">
    <location>
        <begin position="173"/>
        <end position="194"/>
    </location>
</feature>
<feature type="transmembrane region" description="Helical" evidence="4">
    <location>
        <begin position="83"/>
        <end position="102"/>
    </location>
</feature>
<evidence type="ECO:0000256" key="2">
    <source>
        <dbReference type="ARBA" id="ARBA00022989"/>
    </source>
</evidence>
<dbReference type="Proteomes" id="UP000190044">
    <property type="component" value="Unassembled WGS sequence"/>
</dbReference>
<dbReference type="Pfam" id="PF07690">
    <property type="entry name" value="MFS_1"/>
    <property type="match status" value="1"/>
</dbReference>
<dbReference type="EMBL" id="FUYP01000034">
    <property type="protein sequence ID" value="SKB94832.1"/>
    <property type="molecule type" value="Genomic_DNA"/>
</dbReference>
<dbReference type="OrthoDB" id="9796632at2"/>
<feature type="transmembrane region" description="Helical" evidence="4">
    <location>
        <begin position="300"/>
        <end position="321"/>
    </location>
</feature>
<dbReference type="InterPro" id="IPR020846">
    <property type="entry name" value="MFS_dom"/>
</dbReference>
<keyword evidence="2 4" id="KW-1133">Transmembrane helix</keyword>
<feature type="transmembrane region" description="Helical" evidence="4">
    <location>
        <begin position="55"/>
        <end position="76"/>
    </location>
</feature>
<dbReference type="PANTHER" id="PTHR11360:SF284">
    <property type="entry name" value="EG:103B4.3 PROTEIN-RELATED"/>
    <property type="match status" value="1"/>
</dbReference>
<dbReference type="InterPro" id="IPR050327">
    <property type="entry name" value="Proton-linked_MCT"/>
</dbReference>
<dbReference type="SUPFAM" id="SSF103473">
    <property type="entry name" value="MFS general substrate transporter"/>
    <property type="match status" value="1"/>
</dbReference>
<dbReference type="RefSeq" id="WP_079639941.1">
    <property type="nucleotide sequence ID" value="NZ_FUYP01000034.1"/>
</dbReference>
<keyword evidence="1 4" id="KW-0812">Transmembrane</keyword>
<name>A0A1T5FFC0_9SPHN</name>
<evidence type="ECO:0000256" key="1">
    <source>
        <dbReference type="ARBA" id="ARBA00022692"/>
    </source>
</evidence>
<dbReference type="GO" id="GO:0022857">
    <property type="term" value="F:transmembrane transporter activity"/>
    <property type="evidence" value="ECO:0007669"/>
    <property type="project" value="InterPro"/>
</dbReference>
<feature type="domain" description="Major facilitator superfamily (MFS) profile" evidence="5">
    <location>
        <begin position="14"/>
        <end position="416"/>
    </location>
</feature>
<evidence type="ECO:0000259" key="5">
    <source>
        <dbReference type="PROSITE" id="PS50850"/>
    </source>
</evidence>
<evidence type="ECO:0000256" key="4">
    <source>
        <dbReference type="SAM" id="Phobius"/>
    </source>
</evidence>
<dbReference type="Gene3D" id="1.20.1250.20">
    <property type="entry name" value="MFS general substrate transporter like domains"/>
    <property type="match status" value="2"/>
</dbReference>
<feature type="transmembrane region" description="Helical" evidence="4">
    <location>
        <begin position="12"/>
        <end position="35"/>
    </location>
</feature>
<dbReference type="PROSITE" id="PS50850">
    <property type="entry name" value="MFS"/>
    <property type="match status" value="1"/>
</dbReference>
<organism evidence="6 7">
    <name type="scientific">Sphingopyxis flava</name>
    <dbReference type="NCBI Taxonomy" id="1507287"/>
    <lineage>
        <taxon>Bacteria</taxon>
        <taxon>Pseudomonadati</taxon>
        <taxon>Pseudomonadota</taxon>
        <taxon>Alphaproteobacteria</taxon>
        <taxon>Sphingomonadales</taxon>
        <taxon>Sphingomonadaceae</taxon>
        <taxon>Sphingopyxis</taxon>
    </lineage>
</organism>
<dbReference type="InterPro" id="IPR036259">
    <property type="entry name" value="MFS_trans_sf"/>
</dbReference>
<reference evidence="7" key="1">
    <citation type="submission" date="2017-02" db="EMBL/GenBank/DDBJ databases">
        <authorList>
            <person name="Varghese N."/>
            <person name="Submissions S."/>
        </authorList>
    </citation>
    <scope>NUCLEOTIDE SEQUENCE [LARGE SCALE GENOMIC DNA]</scope>
    <source>
        <strain evidence="7">R11H</strain>
    </source>
</reference>
<dbReference type="InterPro" id="IPR011701">
    <property type="entry name" value="MFS"/>
</dbReference>
<feature type="transmembrane region" description="Helical" evidence="4">
    <location>
        <begin position="269"/>
        <end position="288"/>
    </location>
</feature>
<dbReference type="PANTHER" id="PTHR11360">
    <property type="entry name" value="MONOCARBOXYLATE TRANSPORTER"/>
    <property type="match status" value="1"/>
</dbReference>